<keyword evidence="2" id="KW-1185">Reference proteome</keyword>
<dbReference type="AlphaFoldDB" id="A0A0A0K9F7"/>
<proteinExistence type="predicted"/>
<reference evidence="1 2" key="4">
    <citation type="journal article" date="2011" name="BMC Genomics">
        <title>RNA-Seq improves annotation of protein-coding genes in the cucumber genome.</title>
        <authorList>
            <person name="Li Z."/>
            <person name="Zhang Z."/>
            <person name="Yan P."/>
            <person name="Huang S."/>
            <person name="Fei Z."/>
            <person name="Lin K."/>
        </authorList>
    </citation>
    <scope>NUCLEOTIDE SEQUENCE [LARGE SCALE GENOMIC DNA]</scope>
    <source>
        <strain evidence="2">cv. 9930</strain>
    </source>
</reference>
<dbReference type="EMBL" id="CM002928">
    <property type="protein sequence ID" value="KGN44446.1"/>
    <property type="molecule type" value="Genomic_DNA"/>
</dbReference>
<evidence type="ECO:0000313" key="2">
    <source>
        <dbReference type="Proteomes" id="UP000029981"/>
    </source>
</evidence>
<dbReference type="Gramene" id="KGN44446">
    <property type="protein sequence ID" value="KGN44446"/>
    <property type="gene ID" value="Csa_7G291170"/>
</dbReference>
<organism evidence="1 2">
    <name type="scientific">Cucumis sativus</name>
    <name type="common">Cucumber</name>
    <dbReference type="NCBI Taxonomy" id="3659"/>
    <lineage>
        <taxon>Eukaryota</taxon>
        <taxon>Viridiplantae</taxon>
        <taxon>Streptophyta</taxon>
        <taxon>Embryophyta</taxon>
        <taxon>Tracheophyta</taxon>
        <taxon>Spermatophyta</taxon>
        <taxon>Magnoliopsida</taxon>
        <taxon>eudicotyledons</taxon>
        <taxon>Gunneridae</taxon>
        <taxon>Pentapetalae</taxon>
        <taxon>rosids</taxon>
        <taxon>fabids</taxon>
        <taxon>Cucurbitales</taxon>
        <taxon>Cucurbitaceae</taxon>
        <taxon>Benincaseae</taxon>
        <taxon>Cucumis</taxon>
    </lineage>
</organism>
<protein>
    <submittedName>
        <fullName evidence="1">Uncharacterized protein</fullName>
    </submittedName>
</protein>
<accession>A0A0A0K9F7</accession>
<sequence>MVPWNGDVGGISVSGIKCGEVETGPLTVPNNHKSSFVRKVLRWSSNDVMRACSLAGNCGLAEQLMQQIIFFIICINLDCNRHPTHLMVLLDQLSQREVSVLAWKY</sequence>
<dbReference type="Proteomes" id="UP000029981">
    <property type="component" value="Chromosome 7"/>
</dbReference>
<evidence type="ECO:0000313" key="1">
    <source>
        <dbReference type="EMBL" id="KGN44446.1"/>
    </source>
</evidence>
<reference evidence="1 2" key="2">
    <citation type="journal article" date="2009" name="PLoS ONE">
        <title>An integrated genetic and cytogenetic map of the cucumber genome.</title>
        <authorList>
            <person name="Ren Y."/>
            <person name="Zhang Z."/>
            <person name="Liu J."/>
            <person name="Staub J.E."/>
            <person name="Han Y."/>
            <person name="Cheng Z."/>
            <person name="Li X."/>
            <person name="Lu J."/>
            <person name="Miao H."/>
            <person name="Kang H."/>
            <person name="Xie B."/>
            <person name="Gu X."/>
            <person name="Wang X."/>
            <person name="Du Y."/>
            <person name="Jin W."/>
            <person name="Huang S."/>
        </authorList>
    </citation>
    <scope>NUCLEOTIDE SEQUENCE [LARGE SCALE GENOMIC DNA]</scope>
    <source>
        <strain evidence="2">cv. 9930</strain>
    </source>
</reference>
<name>A0A0A0K9F7_CUCSA</name>
<reference evidence="1 2" key="3">
    <citation type="journal article" date="2010" name="BMC Genomics">
        <title>Transcriptome sequencing and comparative analysis of cucumber flowers with different sex types.</title>
        <authorList>
            <person name="Guo S."/>
            <person name="Zheng Y."/>
            <person name="Joung J.G."/>
            <person name="Liu S."/>
            <person name="Zhang Z."/>
            <person name="Crasta O.R."/>
            <person name="Sobral B.W."/>
            <person name="Xu Y."/>
            <person name="Huang S."/>
            <person name="Fei Z."/>
        </authorList>
    </citation>
    <scope>NUCLEOTIDE SEQUENCE [LARGE SCALE GENOMIC DNA]</scope>
    <source>
        <strain evidence="2">cv. 9930</strain>
    </source>
</reference>
<gene>
    <name evidence="1" type="ORF">Csa_7G291170</name>
</gene>
<reference evidence="1 2" key="1">
    <citation type="journal article" date="2009" name="Nat. Genet.">
        <title>The genome of the cucumber, Cucumis sativus L.</title>
        <authorList>
            <person name="Huang S."/>
            <person name="Li R."/>
            <person name="Zhang Z."/>
            <person name="Li L."/>
            <person name="Gu X."/>
            <person name="Fan W."/>
            <person name="Lucas W.J."/>
            <person name="Wang X."/>
            <person name="Xie B."/>
            <person name="Ni P."/>
            <person name="Ren Y."/>
            <person name="Zhu H."/>
            <person name="Li J."/>
            <person name="Lin K."/>
            <person name="Jin W."/>
            <person name="Fei Z."/>
            <person name="Li G."/>
            <person name="Staub J."/>
            <person name="Kilian A."/>
            <person name="van der Vossen E.A."/>
            <person name="Wu Y."/>
            <person name="Guo J."/>
            <person name="He J."/>
            <person name="Jia Z."/>
            <person name="Ren Y."/>
            <person name="Tian G."/>
            <person name="Lu Y."/>
            <person name="Ruan J."/>
            <person name="Qian W."/>
            <person name="Wang M."/>
            <person name="Huang Q."/>
            <person name="Li B."/>
            <person name="Xuan Z."/>
            <person name="Cao J."/>
            <person name="Asan"/>
            <person name="Wu Z."/>
            <person name="Zhang J."/>
            <person name="Cai Q."/>
            <person name="Bai Y."/>
            <person name="Zhao B."/>
            <person name="Han Y."/>
            <person name="Li Y."/>
            <person name="Li X."/>
            <person name="Wang S."/>
            <person name="Shi Q."/>
            <person name="Liu S."/>
            <person name="Cho W.K."/>
            <person name="Kim J.Y."/>
            <person name="Xu Y."/>
            <person name="Heller-Uszynska K."/>
            <person name="Miao H."/>
            <person name="Cheng Z."/>
            <person name="Zhang S."/>
            <person name="Wu J."/>
            <person name="Yang Y."/>
            <person name="Kang H."/>
            <person name="Li M."/>
            <person name="Liang H."/>
            <person name="Ren X."/>
            <person name="Shi Z."/>
            <person name="Wen M."/>
            <person name="Jian M."/>
            <person name="Yang H."/>
            <person name="Zhang G."/>
            <person name="Yang Z."/>
            <person name="Chen R."/>
            <person name="Liu S."/>
            <person name="Li J."/>
            <person name="Ma L."/>
            <person name="Liu H."/>
            <person name="Zhou Y."/>
            <person name="Zhao J."/>
            <person name="Fang X."/>
            <person name="Li G."/>
            <person name="Fang L."/>
            <person name="Li Y."/>
            <person name="Liu D."/>
            <person name="Zheng H."/>
            <person name="Zhang Y."/>
            <person name="Qin N."/>
            <person name="Li Z."/>
            <person name="Yang G."/>
            <person name="Yang S."/>
            <person name="Bolund L."/>
            <person name="Kristiansen K."/>
            <person name="Zheng H."/>
            <person name="Li S."/>
            <person name="Zhang X."/>
            <person name="Yang H."/>
            <person name="Wang J."/>
            <person name="Sun R."/>
            <person name="Zhang B."/>
            <person name="Jiang S."/>
            <person name="Wang J."/>
            <person name="Du Y."/>
            <person name="Li S."/>
        </authorList>
    </citation>
    <scope>NUCLEOTIDE SEQUENCE [LARGE SCALE GENOMIC DNA]</scope>
    <source>
        <strain evidence="2">cv. 9930</strain>
    </source>
</reference>